<comment type="similarity">
    <text evidence="1">Belongs to the DtxR/MntR family.</text>
</comment>
<name>Q93G50_9FIRM</name>
<dbReference type="GO" id="GO:0046983">
    <property type="term" value="F:protein dimerization activity"/>
    <property type="evidence" value="ECO:0007669"/>
    <property type="project" value="InterPro"/>
</dbReference>
<sequence>MLSPSLEDYLEEIYRFSLENSVVRVTDISKKLGVSLPSVSKALHKLNNQSYINYRRYGEIVLTDQGCLKGSYLVERNQMLQEFLSLIQSQCDIPAETEAIEHYISDSTIQSLRRLVTFFKETQPVMKPSFGLSVIRIKDNPNDEFAGPFPT</sequence>
<evidence type="ECO:0000256" key="2">
    <source>
        <dbReference type="ARBA" id="ARBA00023015"/>
    </source>
</evidence>
<dbReference type="GO" id="GO:0003700">
    <property type="term" value="F:DNA-binding transcription factor activity"/>
    <property type="evidence" value="ECO:0007669"/>
    <property type="project" value="InterPro"/>
</dbReference>
<evidence type="ECO:0000313" key="6">
    <source>
        <dbReference type="EMBL" id="AAL08587.1"/>
    </source>
</evidence>
<dbReference type="Gene3D" id="1.10.60.10">
    <property type="entry name" value="Iron dependent repressor, metal binding and dimerisation domain"/>
    <property type="match status" value="1"/>
</dbReference>
<dbReference type="InterPro" id="IPR036388">
    <property type="entry name" value="WH-like_DNA-bd_sf"/>
</dbReference>
<dbReference type="InterPro" id="IPR022689">
    <property type="entry name" value="Iron_dep_repressor"/>
</dbReference>
<reference evidence="6" key="1">
    <citation type="submission" date="2000-08" db="EMBL/GenBank/DDBJ databases">
        <title>Molecular characterization of redox complex encoding genes in halorespiring Desulfitobacterium dehalogenans.</title>
        <authorList>
            <person name="Smidt H."/>
            <person name="van der Oost J."/>
            <person name="de Vos W.M."/>
        </authorList>
    </citation>
    <scope>NUCLEOTIDE SEQUENCE</scope>
</reference>
<dbReference type="InterPro" id="IPR036390">
    <property type="entry name" value="WH_DNA-bd_sf"/>
</dbReference>
<keyword evidence="2" id="KW-0805">Transcription regulation</keyword>
<dbReference type="InterPro" id="IPR036421">
    <property type="entry name" value="Fe_dep_repressor_sf"/>
</dbReference>
<dbReference type="SMART" id="SM00419">
    <property type="entry name" value="HTH_CRP"/>
    <property type="match status" value="1"/>
</dbReference>
<organism evidence="6">
    <name type="scientific">Desulfitobacterium dehalogenans</name>
    <dbReference type="NCBI Taxonomy" id="36854"/>
    <lineage>
        <taxon>Bacteria</taxon>
        <taxon>Bacillati</taxon>
        <taxon>Bacillota</taxon>
        <taxon>Clostridia</taxon>
        <taxon>Eubacteriales</taxon>
        <taxon>Desulfitobacteriaceae</taxon>
        <taxon>Desulfitobacterium</taxon>
    </lineage>
</organism>
<evidence type="ECO:0000259" key="5">
    <source>
        <dbReference type="PROSITE" id="PS50944"/>
    </source>
</evidence>
<dbReference type="PANTHER" id="PTHR33238">
    <property type="entry name" value="IRON (METAL) DEPENDENT REPRESSOR, DTXR FAMILY"/>
    <property type="match status" value="1"/>
</dbReference>
<accession>Q93G50</accession>
<dbReference type="SMART" id="SM00529">
    <property type="entry name" value="HTH_DTXR"/>
    <property type="match status" value="1"/>
</dbReference>
<dbReference type="InterPro" id="IPR022687">
    <property type="entry name" value="HTH_DTXR"/>
</dbReference>
<dbReference type="PROSITE" id="PS50944">
    <property type="entry name" value="HTH_DTXR"/>
    <property type="match status" value="1"/>
</dbReference>
<keyword evidence="4" id="KW-0804">Transcription</keyword>
<dbReference type="Gene3D" id="1.10.10.10">
    <property type="entry name" value="Winged helix-like DNA-binding domain superfamily/Winged helix DNA-binding domain"/>
    <property type="match status" value="1"/>
</dbReference>
<protein>
    <submittedName>
        <fullName evidence="6">Putative iron-dependent repressor</fullName>
    </submittedName>
</protein>
<dbReference type="SUPFAM" id="SSF47979">
    <property type="entry name" value="Iron-dependent repressor protein, dimerization domain"/>
    <property type="match status" value="1"/>
</dbReference>
<dbReference type="SUPFAM" id="SSF46785">
    <property type="entry name" value="Winged helix' DNA-binding domain"/>
    <property type="match status" value="1"/>
</dbReference>
<dbReference type="GO" id="GO:0046914">
    <property type="term" value="F:transition metal ion binding"/>
    <property type="evidence" value="ECO:0007669"/>
    <property type="project" value="InterPro"/>
</dbReference>
<gene>
    <name evidence="6" type="primary">irhA</name>
</gene>
<feature type="domain" description="HTH dtxR-type" evidence="5">
    <location>
        <begin position="2"/>
        <end position="63"/>
    </location>
</feature>
<dbReference type="Pfam" id="PF02742">
    <property type="entry name" value="Fe_dep_repr_C"/>
    <property type="match status" value="1"/>
</dbReference>
<evidence type="ECO:0000256" key="3">
    <source>
        <dbReference type="ARBA" id="ARBA00023125"/>
    </source>
</evidence>
<dbReference type="GO" id="GO:0003677">
    <property type="term" value="F:DNA binding"/>
    <property type="evidence" value="ECO:0007669"/>
    <property type="project" value="UniProtKB-KW"/>
</dbReference>
<dbReference type="EMBL" id="AF299114">
    <property type="protein sequence ID" value="AAL08587.1"/>
    <property type="molecule type" value="Genomic_DNA"/>
</dbReference>
<evidence type="ECO:0000256" key="1">
    <source>
        <dbReference type="ARBA" id="ARBA00007871"/>
    </source>
</evidence>
<dbReference type="Pfam" id="PF01325">
    <property type="entry name" value="Fe_dep_repress"/>
    <property type="match status" value="1"/>
</dbReference>
<evidence type="ECO:0000256" key="4">
    <source>
        <dbReference type="ARBA" id="ARBA00023163"/>
    </source>
</evidence>
<proteinExistence type="inferred from homology"/>
<keyword evidence="3" id="KW-0238">DNA-binding</keyword>
<dbReference type="AlphaFoldDB" id="Q93G50"/>
<dbReference type="InterPro" id="IPR050536">
    <property type="entry name" value="DtxR_MntR_Metal-Reg"/>
</dbReference>
<dbReference type="PANTHER" id="PTHR33238:SF7">
    <property type="entry name" value="IRON-DEPENDENT TRANSCRIPTIONAL REGULATOR"/>
    <property type="match status" value="1"/>
</dbReference>
<dbReference type="InterPro" id="IPR001367">
    <property type="entry name" value="Fe_dep_repressor"/>
</dbReference>
<dbReference type="InterPro" id="IPR012318">
    <property type="entry name" value="HTH_CRP"/>
</dbReference>